<proteinExistence type="predicted"/>
<evidence type="ECO:0000256" key="1">
    <source>
        <dbReference type="SAM" id="MobiDB-lite"/>
    </source>
</evidence>
<name>A0A915JNM3_ROMCU</name>
<evidence type="ECO:0000313" key="2">
    <source>
        <dbReference type="Proteomes" id="UP000887565"/>
    </source>
</evidence>
<reference evidence="3" key="1">
    <citation type="submission" date="2022-11" db="UniProtKB">
        <authorList>
            <consortium name="WormBaseParasite"/>
        </authorList>
    </citation>
    <scope>IDENTIFICATION</scope>
</reference>
<dbReference type="Proteomes" id="UP000887565">
    <property type="component" value="Unplaced"/>
</dbReference>
<accession>A0A915JNM3</accession>
<organism evidence="2 3">
    <name type="scientific">Romanomermis culicivorax</name>
    <name type="common">Nematode worm</name>
    <dbReference type="NCBI Taxonomy" id="13658"/>
    <lineage>
        <taxon>Eukaryota</taxon>
        <taxon>Metazoa</taxon>
        <taxon>Ecdysozoa</taxon>
        <taxon>Nematoda</taxon>
        <taxon>Enoplea</taxon>
        <taxon>Dorylaimia</taxon>
        <taxon>Mermithida</taxon>
        <taxon>Mermithoidea</taxon>
        <taxon>Mermithidae</taxon>
        <taxon>Romanomermis</taxon>
    </lineage>
</organism>
<dbReference type="WBParaSite" id="nRc.2.0.1.t27844-RA">
    <property type="protein sequence ID" value="nRc.2.0.1.t27844-RA"/>
    <property type="gene ID" value="nRc.2.0.1.g27844"/>
</dbReference>
<sequence length="63" mass="7021">MVGQVGWAKPPQITANTAKTRRGRQQVTSVSGRSTDRCPVCHIMEIIQMSRENGEFCVFLKNA</sequence>
<evidence type="ECO:0000313" key="3">
    <source>
        <dbReference type="WBParaSite" id="nRc.2.0.1.t27844-RA"/>
    </source>
</evidence>
<keyword evidence="2" id="KW-1185">Reference proteome</keyword>
<feature type="region of interest" description="Disordered" evidence="1">
    <location>
        <begin position="1"/>
        <end position="34"/>
    </location>
</feature>
<protein>
    <submittedName>
        <fullName evidence="3">Uncharacterized protein</fullName>
    </submittedName>
</protein>
<dbReference type="AlphaFoldDB" id="A0A915JNM3"/>